<protein>
    <recommendedName>
        <fullName evidence="3">Iron-containing redox enzyme family protein</fullName>
    </recommendedName>
</protein>
<organism evidence="1 2">
    <name type="scientific">Kibdelosporangium aridum</name>
    <dbReference type="NCBI Taxonomy" id="2030"/>
    <lineage>
        <taxon>Bacteria</taxon>
        <taxon>Bacillati</taxon>
        <taxon>Actinomycetota</taxon>
        <taxon>Actinomycetes</taxon>
        <taxon>Pseudonocardiales</taxon>
        <taxon>Pseudonocardiaceae</taxon>
        <taxon>Kibdelosporangium</taxon>
    </lineage>
</organism>
<dbReference type="EMBL" id="QHKI01000037">
    <property type="protein sequence ID" value="RSM78148.1"/>
    <property type="molecule type" value="Genomic_DNA"/>
</dbReference>
<proteinExistence type="predicted"/>
<evidence type="ECO:0000313" key="2">
    <source>
        <dbReference type="Proteomes" id="UP000287547"/>
    </source>
</evidence>
<dbReference type="Pfam" id="PF14518">
    <property type="entry name" value="Haem_oxygenas_2"/>
    <property type="match status" value="1"/>
</dbReference>
<dbReference type="OrthoDB" id="112625at2"/>
<sequence length="212" mass="23506">MGTELRAVLDLVTPSVRRSAAALWRPEGLRERYARYLTEMHAVLRASVPLMVLAAGRCERPSRLGDYFPAHIEEELGHDEWLLDDMATIGLDPDAERSRPPSVQVTRLVGPQYYWVSHCHPIALLGYIAVLEGNSPSPALTGLLAERTGLPRQAFRTLSHHANADPGHSNELFTLLSELDLTPEHRLMVRTNALHTAAALIDLLDNLSEAKP</sequence>
<dbReference type="AlphaFoldDB" id="A0A428Z0R2"/>
<gene>
    <name evidence="1" type="ORF">DMH04_33855</name>
</gene>
<reference evidence="1 2" key="1">
    <citation type="submission" date="2018-05" db="EMBL/GenBank/DDBJ databases">
        <title>Evolution of GPA BGCs.</title>
        <authorList>
            <person name="Waglechner N."/>
            <person name="Wright G.D."/>
        </authorList>
    </citation>
    <scope>NUCLEOTIDE SEQUENCE [LARGE SCALE GENOMIC DNA]</scope>
    <source>
        <strain evidence="1 2">A82846</strain>
    </source>
</reference>
<evidence type="ECO:0000313" key="1">
    <source>
        <dbReference type="EMBL" id="RSM78148.1"/>
    </source>
</evidence>
<name>A0A428Z0R2_KIBAR</name>
<dbReference type="Gene3D" id="1.20.910.10">
    <property type="entry name" value="Heme oxygenase-like"/>
    <property type="match status" value="1"/>
</dbReference>
<evidence type="ECO:0008006" key="3">
    <source>
        <dbReference type="Google" id="ProtNLM"/>
    </source>
</evidence>
<dbReference type="SUPFAM" id="SSF48613">
    <property type="entry name" value="Heme oxygenase-like"/>
    <property type="match status" value="1"/>
</dbReference>
<dbReference type="RefSeq" id="WP_037268534.1">
    <property type="nucleotide sequence ID" value="NZ_QHKI01000037.1"/>
</dbReference>
<accession>A0A428Z0R2</accession>
<comment type="caution">
    <text evidence="1">The sequence shown here is derived from an EMBL/GenBank/DDBJ whole genome shotgun (WGS) entry which is preliminary data.</text>
</comment>
<dbReference type="Proteomes" id="UP000287547">
    <property type="component" value="Unassembled WGS sequence"/>
</dbReference>
<dbReference type="InterPro" id="IPR016084">
    <property type="entry name" value="Haem_Oase-like_multi-hlx"/>
</dbReference>
<dbReference type="SMART" id="SM01236">
    <property type="entry name" value="Haem_oxygenase_2"/>
    <property type="match status" value="1"/>
</dbReference>